<reference evidence="2" key="1">
    <citation type="submission" date="2017-04" db="EMBL/GenBank/DDBJ databases">
        <authorList>
            <person name="Varghese N."/>
            <person name="Submissions S."/>
        </authorList>
    </citation>
    <scope>NUCLEOTIDE SEQUENCE [LARGE SCALE GENOMIC DNA]</scope>
    <source>
        <strain evidence="2">DSM 22618</strain>
    </source>
</reference>
<dbReference type="STRING" id="1123014.SAMN02745746_02952"/>
<organism evidence="1 2">
    <name type="scientific">Pseudogulbenkiania subflava DSM 22618</name>
    <dbReference type="NCBI Taxonomy" id="1123014"/>
    <lineage>
        <taxon>Bacteria</taxon>
        <taxon>Pseudomonadati</taxon>
        <taxon>Pseudomonadota</taxon>
        <taxon>Betaproteobacteria</taxon>
        <taxon>Neisseriales</taxon>
        <taxon>Chromobacteriaceae</taxon>
        <taxon>Pseudogulbenkiania</taxon>
    </lineage>
</organism>
<dbReference type="RefSeq" id="WP_085277083.1">
    <property type="nucleotide sequence ID" value="NZ_FXAG01000017.1"/>
</dbReference>
<gene>
    <name evidence="1" type="ORF">SAMN02745746_02952</name>
</gene>
<dbReference type="EMBL" id="FXAG01000017">
    <property type="protein sequence ID" value="SMF38967.1"/>
    <property type="molecule type" value="Genomic_DNA"/>
</dbReference>
<evidence type="ECO:0000313" key="1">
    <source>
        <dbReference type="EMBL" id="SMF38967.1"/>
    </source>
</evidence>
<accession>A0A1Y6C2X4</accession>
<evidence type="ECO:0000313" key="2">
    <source>
        <dbReference type="Proteomes" id="UP000192920"/>
    </source>
</evidence>
<keyword evidence="2" id="KW-1185">Reference proteome</keyword>
<dbReference type="Proteomes" id="UP000192920">
    <property type="component" value="Unassembled WGS sequence"/>
</dbReference>
<sequence>MRDWGARLAEAWQKTSARLPRLHRDGFSLPRELLLAQLRKHLDGDDFTVLDLELADDAGLLTLEVLRPAPARLAIRFHFLPVDWPRRELVLAYTLKGEARSSSLARRALTGLVLATLEAGWGERLIRKLTEPLAWLSSGSQRLTLHLDRLPRVAGWLEQPVFGQPLAERIAIADIRTVPDALRVTLSRNKAG</sequence>
<name>A0A1Y6C2X4_9NEIS</name>
<proteinExistence type="predicted"/>
<protein>
    <submittedName>
        <fullName evidence="1">Uncharacterized protein</fullName>
    </submittedName>
</protein>
<dbReference type="AlphaFoldDB" id="A0A1Y6C2X4"/>